<reference evidence="2" key="1">
    <citation type="journal article" date="2018" name="DNA Res.">
        <title>Multiple hybrid de novo genome assembly of finger millet, an orphan allotetraploid crop.</title>
        <authorList>
            <person name="Hatakeyama M."/>
            <person name="Aluri S."/>
            <person name="Balachadran M.T."/>
            <person name="Sivarajan S.R."/>
            <person name="Patrignani A."/>
            <person name="Gruter S."/>
            <person name="Poveda L."/>
            <person name="Shimizu-Inatsugi R."/>
            <person name="Baeten J."/>
            <person name="Francoijs K.J."/>
            <person name="Nataraja K.N."/>
            <person name="Reddy Y.A.N."/>
            <person name="Phadnis S."/>
            <person name="Ravikumar R.L."/>
            <person name="Schlapbach R."/>
            <person name="Sreeman S.M."/>
            <person name="Shimizu K.K."/>
        </authorList>
    </citation>
    <scope>NUCLEOTIDE SEQUENCE</scope>
</reference>
<evidence type="ECO:0000313" key="3">
    <source>
        <dbReference type="Proteomes" id="UP001054889"/>
    </source>
</evidence>
<feature type="compositionally biased region" description="Gly residues" evidence="1">
    <location>
        <begin position="1"/>
        <end position="17"/>
    </location>
</feature>
<dbReference type="EMBL" id="BQKI01000021">
    <property type="protein sequence ID" value="GJN12113.1"/>
    <property type="molecule type" value="Genomic_DNA"/>
</dbReference>
<feature type="compositionally biased region" description="Basic and acidic residues" evidence="1">
    <location>
        <begin position="41"/>
        <end position="55"/>
    </location>
</feature>
<comment type="caution">
    <text evidence="2">The sequence shown here is derived from an EMBL/GenBank/DDBJ whole genome shotgun (WGS) entry which is preliminary data.</text>
</comment>
<feature type="region of interest" description="Disordered" evidence="1">
    <location>
        <begin position="1"/>
        <end position="74"/>
    </location>
</feature>
<accession>A0AAV5DP91</accession>
<evidence type="ECO:0000256" key="1">
    <source>
        <dbReference type="SAM" id="MobiDB-lite"/>
    </source>
</evidence>
<dbReference type="Proteomes" id="UP001054889">
    <property type="component" value="Unassembled WGS sequence"/>
</dbReference>
<protein>
    <submittedName>
        <fullName evidence="2">Uncharacterized protein</fullName>
    </submittedName>
</protein>
<organism evidence="2 3">
    <name type="scientific">Eleusine coracana subsp. coracana</name>
    <dbReference type="NCBI Taxonomy" id="191504"/>
    <lineage>
        <taxon>Eukaryota</taxon>
        <taxon>Viridiplantae</taxon>
        <taxon>Streptophyta</taxon>
        <taxon>Embryophyta</taxon>
        <taxon>Tracheophyta</taxon>
        <taxon>Spermatophyta</taxon>
        <taxon>Magnoliopsida</taxon>
        <taxon>Liliopsida</taxon>
        <taxon>Poales</taxon>
        <taxon>Poaceae</taxon>
        <taxon>PACMAD clade</taxon>
        <taxon>Chloridoideae</taxon>
        <taxon>Cynodonteae</taxon>
        <taxon>Eleusininae</taxon>
        <taxon>Eleusine</taxon>
    </lineage>
</organism>
<dbReference type="AlphaFoldDB" id="A0AAV5DP91"/>
<name>A0AAV5DP91_ELECO</name>
<keyword evidence="3" id="KW-1185">Reference proteome</keyword>
<sequence>MEGGGGGHGGARGGIGRGWEVVGRRGDELRSSGIGGGSGDRNQREKIETKSERARPGQQTRGMELGFEAGFLSR</sequence>
<evidence type="ECO:0000313" key="2">
    <source>
        <dbReference type="EMBL" id="GJN12113.1"/>
    </source>
</evidence>
<proteinExistence type="predicted"/>
<gene>
    <name evidence="2" type="primary">ga30364</name>
    <name evidence="2" type="ORF">PR202_ga30364</name>
</gene>
<reference evidence="2" key="2">
    <citation type="submission" date="2021-12" db="EMBL/GenBank/DDBJ databases">
        <title>Resequencing data analysis of finger millet.</title>
        <authorList>
            <person name="Hatakeyama M."/>
            <person name="Aluri S."/>
            <person name="Balachadran M.T."/>
            <person name="Sivarajan S.R."/>
            <person name="Poveda L."/>
            <person name="Shimizu-Inatsugi R."/>
            <person name="Schlapbach R."/>
            <person name="Sreeman S.M."/>
            <person name="Shimizu K.K."/>
        </authorList>
    </citation>
    <scope>NUCLEOTIDE SEQUENCE</scope>
</reference>